<evidence type="ECO:0000256" key="4">
    <source>
        <dbReference type="ARBA" id="ARBA00022989"/>
    </source>
</evidence>
<dbReference type="EMBL" id="MFJA01000050">
    <property type="protein sequence ID" value="OGG02805.1"/>
    <property type="molecule type" value="Genomic_DNA"/>
</dbReference>
<name>A0A1F5YRR0_9BACT</name>
<dbReference type="AlphaFoldDB" id="A0A1F5YRR0"/>
<dbReference type="STRING" id="1798371.A2W14_07330"/>
<comment type="caution">
    <text evidence="8">The sequence shown here is derived from an EMBL/GenBank/DDBJ whole genome shotgun (WGS) entry which is preliminary data.</text>
</comment>
<evidence type="ECO:0000313" key="8">
    <source>
        <dbReference type="EMBL" id="OGG02805.1"/>
    </source>
</evidence>
<evidence type="ECO:0000256" key="3">
    <source>
        <dbReference type="ARBA" id="ARBA00022692"/>
    </source>
</evidence>
<sequence length="533" mass="58912">MWLQYFLEIAHFAIYLLTALVFFGVAWLYFDAARLKSRPKEILKFIGFFLLSIVYLLHASYIETILVPQPILGESGLVVLKSLNIFALFLIILGLFIDPLQDIPNRPSGKKITRLFIPLLLSAPFVLIISFAAPLLMVIIAFLYLRRATIGLENHLKTVSLSFYIFTISEFLNLKSLFTSSKNIDIYNLVSPFGPIWILQHLTLLIASVILLKWVFFYLFKRLETQLFFIYICSIISIFLLTAVTFTTLLVKNVENQAKVTLETNVKVLDYALKSKLNQTLSDAQIVSQNPETVTGLTDVTRLILKSLTKNILIAKKLDTLIISDQNGQILIRGEDSERFGDAISSDNLFKRTLLDGIVKGAVLKEGILAPSVLLKGASVIKDETAKVLGVVIAGISIDNAFVDGIKSTTGLEASVYAGNIISATTLVQPGSQNRLIGLSENNKVVKDQVLKNNRPSSALVKLAGSEYLASYLPVTDSDGNPVGMIAVEKPQISVLQTAGKSLEATFLLTVLLIVLSILPARIISQHIIRQIK</sequence>
<dbReference type="InterPro" id="IPR029151">
    <property type="entry name" value="Sensor-like_sf"/>
</dbReference>
<feature type="transmembrane region" description="Helical" evidence="6">
    <location>
        <begin position="227"/>
        <end position="251"/>
    </location>
</feature>
<evidence type="ECO:0000256" key="6">
    <source>
        <dbReference type="SAM" id="Phobius"/>
    </source>
</evidence>
<evidence type="ECO:0000313" key="9">
    <source>
        <dbReference type="Proteomes" id="UP000176665"/>
    </source>
</evidence>
<evidence type="ECO:0000256" key="2">
    <source>
        <dbReference type="ARBA" id="ARBA00022475"/>
    </source>
</evidence>
<evidence type="ECO:0000256" key="1">
    <source>
        <dbReference type="ARBA" id="ARBA00004651"/>
    </source>
</evidence>
<organism evidence="8 9">
    <name type="scientific">Candidatus Gottesmanbacteria bacterium RBG_16_37_8</name>
    <dbReference type="NCBI Taxonomy" id="1798371"/>
    <lineage>
        <taxon>Bacteria</taxon>
        <taxon>Candidatus Gottesmaniibacteriota</taxon>
    </lineage>
</organism>
<dbReference type="GO" id="GO:0005886">
    <property type="term" value="C:plasma membrane"/>
    <property type="evidence" value="ECO:0007669"/>
    <property type="project" value="UniProtKB-SubCell"/>
</dbReference>
<dbReference type="Proteomes" id="UP000176665">
    <property type="component" value="Unassembled WGS sequence"/>
</dbReference>
<dbReference type="Pfam" id="PF17202">
    <property type="entry name" value="sCache_3_3"/>
    <property type="match status" value="1"/>
</dbReference>
<keyword evidence="5 6" id="KW-0472">Membrane</keyword>
<evidence type="ECO:0000256" key="5">
    <source>
        <dbReference type="ARBA" id="ARBA00023136"/>
    </source>
</evidence>
<keyword evidence="2" id="KW-1003">Cell membrane</keyword>
<accession>A0A1F5YRR0</accession>
<keyword evidence="4 6" id="KW-1133">Transmembrane helix</keyword>
<comment type="subcellular location">
    <subcellularLocation>
        <location evidence="1">Cell membrane</location>
        <topology evidence="1">Multi-pass membrane protein</topology>
    </subcellularLocation>
</comment>
<feature type="domain" description="Single cache" evidence="7">
    <location>
        <begin position="398"/>
        <end position="496"/>
    </location>
</feature>
<feature type="transmembrane region" description="Helical" evidence="6">
    <location>
        <begin position="505"/>
        <end position="524"/>
    </location>
</feature>
<dbReference type="Gene3D" id="3.30.450.20">
    <property type="entry name" value="PAS domain"/>
    <property type="match status" value="1"/>
</dbReference>
<proteinExistence type="predicted"/>
<dbReference type="SUPFAM" id="SSF103190">
    <property type="entry name" value="Sensory domain-like"/>
    <property type="match status" value="2"/>
</dbReference>
<keyword evidence="3 6" id="KW-0812">Transmembrane</keyword>
<feature type="transmembrane region" description="Helical" evidence="6">
    <location>
        <begin position="42"/>
        <end position="62"/>
    </location>
</feature>
<feature type="transmembrane region" description="Helical" evidence="6">
    <location>
        <begin position="112"/>
        <end position="145"/>
    </location>
</feature>
<feature type="transmembrane region" description="Helical" evidence="6">
    <location>
        <begin position="12"/>
        <end position="30"/>
    </location>
</feature>
<gene>
    <name evidence="8" type="ORF">A2W14_07330</name>
</gene>
<dbReference type="InterPro" id="IPR033463">
    <property type="entry name" value="sCache_3"/>
</dbReference>
<feature type="transmembrane region" description="Helical" evidence="6">
    <location>
        <begin position="82"/>
        <end position="100"/>
    </location>
</feature>
<reference evidence="8 9" key="1">
    <citation type="journal article" date="2016" name="Nat. Commun.">
        <title>Thousands of microbial genomes shed light on interconnected biogeochemical processes in an aquifer system.</title>
        <authorList>
            <person name="Anantharaman K."/>
            <person name="Brown C.T."/>
            <person name="Hug L.A."/>
            <person name="Sharon I."/>
            <person name="Castelle C.J."/>
            <person name="Probst A.J."/>
            <person name="Thomas B.C."/>
            <person name="Singh A."/>
            <person name="Wilkins M.J."/>
            <person name="Karaoz U."/>
            <person name="Brodie E.L."/>
            <person name="Williams K.H."/>
            <person name="Hubbard S.S."/>
            <person name="Banfield J.F."/>
        </authorList>
    </citation>
    <scope>NUCLEOTIDE SEQUENCE [LARGE SCALE GENOMIC DNA]</scope>
</reference>
<evidence type="ECO:0000259" key="7">
    <source>
        <dbReference type="Pfam" id="PF17202"/>
    </source>
</evidence>
<protein>
    <recommendedName>
        <fullName evidence="7">Single cache domain-containing protein</fullName>
    </recommendedName>
</protein>
<feature type="transmembrane region" description="Helical" evidence="6">
    <location>
        <begin position="197"/>
        <end position="220"/>
    </location>
</feature>